<dbReference type="EMBL" id="JAFNEN010000134">
    <property type="protein sequence ID" value="KAG8192879.1"/>
    <property type="molecule type" value="Genomic_DNA"/>
</dbReference>
<reference evidence="1 2" key="1">
    <citation type="journal article" date="2022" name="Nat. Ecol. Evol.">
        <title>A masculinizing supergene underlies an exaggerated male reproductive morph in a spider.</title>
        <authorList>
            <person name="Hendrickx F."/>
            <person name="De Corte Z."/>
            <person name="Sonet G."/>
            <person name="Van Belleghem S.M."/>
            <person name="Kostlbacher S."/>
            <person name="Vangestel C."/>
        </authorList>
    </citation>
    <scope>NUCLEOTIDE SEQUENCE [LARGE SCALE GENOMIC DNA]</scope>
    <source>
        <strain evidence="1">W744_W776</strain>
    </source>
</reference>
<evidence type="ECO:0000313" key="1">
    <source>
        <dbReference type="EMBL" id="KAG8192879.1"/>
    </source>
</evidence>
<comment type="caution">
    <text evidence="1">The sequence shown here is derived from an EMBL/GenBank/DDBJ whole genome shotgun (WGS) entry which is preliminary data.</text>
</comment>
<organism evidence="1 2">
    <name type="scientific">Oedothorax gibbosus</name>
    <dbReference type="NCBI Taxonomy" id="931172"/>
    <lineage>
        <taxon>Eukaryota</taxon>
        <taxon>Metazoa</taxon>
        <taxon>Ecdysozoa</taxon>
        <taxon>Arthropoda</taxon>
        <taxon>Chelicerata</taxon>
        <taxon>Arachnida</taxon>
        <taxon>Araneae</taxon>
        <taxon>Araneomorphae</taxon>
        <taxon>Entelegynae</taxon>
        <taxon>Araneoidea</taxon>
        <taxon>Linyphiidae</taxon>
        <taxon>Erigoninae</taxon>
        <taxon>Oedothorax</taxon>
    </lineage>
</organism>
<evidence type="ECO:0000313" key="2">
    <source>
        <dbReference type="Proteomes" id="UP000827092"/>
    </source>
</evidence>
<proteinExistence type="predicted"/>
<protein>
    <submittedName>
        <fullName evidence="1">Uncharacterized protein</fullName>
    </submittedName>
</protein>
<dbReference type="Proteomes" id="UP000827092">
    <property type="component" value="Unassembled WGS sequence"/>
</dbReference>
<keyword evidence="2" id="KW-1185">Reference proteome</keyword>
<dbReference type="AlphaFoldDB" id="A0AAV6VA90"/>
<accession>A0AAV6VA90</accession>
<gene>
    <name evidence="1" type="ORF">JTE90_014655</name>
</gene>
<name>A0AAV6VA90_9ARAC</name>
<sequence length="123" mass="14056">MIVETFPLCPHAAMMICNNYPLAMMNLPIVSVVERATRLLDILGMCGSFNSLCLKDELLKELADMLRNASVDDGFEYLDFPDNEIEMSECLVIQVLMTGKRCQIYEQDKNPKCIQNFINWKIA</sequence>